<dbReference type="STRING" id="1886670.PTI45_04413"/>
<keyword evidence="5" id="KW-0598">Phosphotransferase system</keyword>
<dbReference type="PROSITE" id="PS00371">
    <property type="entry name" value="PTS_EIIA_TYPE_1_HIS"/>
    <property type="match status" value="1"/>
</dbReference>
<comment type="subcellular location">
    <subcellularLocation>
        <location evidence="1">Cytoplasm</location>
    </subcellularLocation>
</comment>
<dbReference type="NCBIfam" id="TIGR00830">
    <property type="entry name" value="PTBA"/>
    <property type="match status" value="1"/>
</dbReference>
<proteinExistence type="predicted"/>
<dbReference type="AlphaFoldDB" id="A0A1E3KYU5"/>
<dbReference type="InterPro" id="IPR050890">
    <property type="entry name" value="PTS_EIIA_component"/>
</dbReference>
<dbReference type="PANTHER" id="PTHR45008:SF1">
    <property type="entry name" value="PTS SYSTEM GLUCOSE-SPECIFIC EIIA COMPONENT"/>
    <property type="match status" value="1"/>
</dbReference>
<gene>
    <name evidence="8" type="ORF">PTI45_04413</name>
</gene>
<keyword evidence="3" id="KW-0762">Sugar transport</keyword>
<keyword evidence="6" id="KW-0418">Kinase</keyword>
<dbReference type="GO" id="GO:0016301">
    <property type="term" value="F:kinase activity"/>
    <property type="evidence" value="ECO:0007669"/>
    <property type="project" value="UniProtKB-KW"/>
</dbReference>
<evidence type="ECO:0000256" key="1">
    <source>
        <dbReference type="ARBA" id="ARBA00004496"/>
    </source>
</evidence>
<evidence type="ECO:0000256" key="2">
    <source>
        <dbReference type="ARBA" id="ARBA00022448"/>
    </source>
</evidence>
<evidence type="ECO:0000256" key="4">
    <source>
        <dbReference type="ARBA" id="ARBA00022679"/>
    </source>
</evidence>
<dbReference type="InterPro" id="IPR011055">
    <property type="entry name" value="Dup_hybrid_motif"/>
</dbReference>
<evidence type="ECO:0000256" key="3">
    <source>
        <dbReference type="ARBA" id="ARBA00022597"/>
    </source>
</evidence>
<dbReference type="PROSITE" id="PS51093">
    <property type="entry name" value="PTS_EIIA_TYPE_1"/>
    <property type="match status" value="1"/>
</dbReference>
<evidence type="ECO:0000256" key="5">
    <source>
        <dbReference type="ARBA" id="ARBA00022683"/>
    </source>
</evidence>
<evidence type="ECO:0000256" key="6">
    <source>
        <dbReference type="ARBA" id="ARBA00022777"/>
    </source>
</evidence>
<evidence type="ECO:0000259" key="7">
    <source>
        <dbReference type="PROSITE" id="PS51093"/>
    </source>
</evidence>
<dbReference type="SUPFAM" id="SSF51261">
    <property type="entry name" value="Duplicated hybrid motif"/>
    <property type="match status" value="1"/>
</dbReference>
<evidence type="ECO:0000313" key="8">
    <source>
        <dbReference type="EMBL" id="ODP26573.1"/>
    </source>
</evidence>
<name>A0A1E3KYU5_9BACL</name>
<evidence type="ECO:0000313" key="9">
    <source>
        <dbReference type="Proteomes" id="UP000094578"/>
    </source>
</evidence>
<keyword evidence="2" id="KW-0813">Transport</keyword>
<dbReference type="Gene3D" id="2.70.70.10">
    <property type="entry name" value="Glucose Permease (Domain IIA)"/>
    <property type="match status" value="1"/>
</dbReference>
<accession>A0A1E3KYU5</accession>
<dbReference type="FunFam" id="2.70.70.10:FF:000001">
    <property type="entry name" value="PTS system glucose-specific IIA component"/>
    <property type="match status" value="1"/>
</dbReference>
<keyword evidence="9" id="KW-1185">Reference proteome</keyword>
<dbReference type="PATRIC" id="fig|1886670.3.peg.4444"/>
<dbReference type="EMBL" id="MDER01000086">
    <property type="protein sequence ID" value="ODP26573.1"/>
    <property type="molecule type" value="Genomic_DNA"/>
</dbReference>
<dbReference type="InterPro" id="IPR001127">
    <property type="entry name" value="PTS_EIIA_1_perm"/>
</dbReference>
<organism evidence="8 9">
    <name type="scientific">Paenibacillus nuruki</name>
    <dbReference type="NCBI Taxonomy" id="1886670"/>
    <lineage>
        <taxon>Bacteria</taxon>
        <taxon>Bacillati</taxon>
        <taxon>Bacillota</taxon>
        <taxon>Bacilli</taxon>
        <taxon>Bacillales</taxon>
        <taxon>Paenibacillaceae</taxon>
        <taxon>Paenibacillus</taxon>
    </lineage>
</organism>
<comment type="caution">
    <text evidence="8">The sequence shown here is derived from an EMBL/GenBank/DDBJ whole genome shotgun (WGS) entry which is preliminary data.</text>
</comment>
<reference evidence="8 9" key="1">
    <citation type="submission" date="2016-08" db="EMBL/GenBank/DDBJ databases">
        <title>Genome sequencing of Paenibacillus sp. TI45-13ar, isolated from Korean traditional nuruk.</title>
        <authorList>
            <person name="Kim S.-J."/>
        </authorList>
    </citation>
    <scope>NUCLEOTIDE SEQUENCE [LARGE SCALE GENOMIC DNA]</scope>
    <source>
        <strain evidence="8 9">TI45-13ar</strain>
    </source>
</reference>
<protein>
    <submittedName>
        <fullName evidence="8">Protein-N(Pi)-phosphohistidine--sugar phosphotransferase</fullName>
        <ecNumber evidence="8">2.7.1.191</ecNumber>
    </submittedName>
</protein>
<dbReference type="Proteomes" id="UP000094578">
    <property type="component" value="Unassembled WGS sequence"/>
</dbReference>
<dbReference type="GO" id="GO:0005737">
    <property type="term" value="C:cytoplasm"/>
    <property type="evidence" value="ECO:0007669"/>
    <property type="project" value="UniProtKB-SubCell"/>
</dbReference>
<dbReference type="RefSeq" id="WP_069329706.1">
    <property type="nucleotide sequence ID" value="NZ_MDER01000086.1"/>
</dbReference>
<dbReference type="Pfam" id="PF00358">
    <property type="entry name" value="PTS_EIIA_1"/>
    <property type="match status" value="1"/>
</dbReference>
<keyword evidence="4 8" id="KW-0808">Transferase</keyword>
<dbReference type="EC" id="2.7.1.191" evidence="8"/>
<dbReference type="PANTHER" id="PTHR45008">
    <property type="entry name" value="PTS SYSTEM GLUCOSE-SPECIFIC EIIA COMPONENT"/>
    <property type="match status" value="1"/>
</dbReference>
<feature type="domain" description="PTS EIIA type-1" evidence="7">
    <location>
        <begin position="34"/>
        <end position="138"/>
    </location>
</feature>
<sequence length="168" mass="18111">MFEKWKRKSSTENKKIQIASPLTGQAVPLKEAPDEAFAAGYMGPGIAIVPQEGRLVATFDGLLAHVFKTKHAVIIEHSSGIQLLLHIGMDTVSLKGQGFTAHVETGQEVKAGQLLIEFDIDFIKEAGYPVITPVVFSNANEVPYTTEWTVGSVQAGKDIISIATCNDS</sequence>
<dbReference type="GO" id="GO:0009401">
    <property type="term" value="P:phosphoenolpyruvate-dependent sugar phosphotransferase system"/>
    <property type="evidence" value="ECO:0007669"/>
    <property type="project" value="UniProtKB-KW"/>
</dbReference>